<organism evidence="10 11">
    <name type="scientific">Clunio marinus</name>
    <dbReference type="NCBI Taxonomy" id="568069"/>
    <lineage>
        <taxon>Eukaryota</taxon>
        <taxon>Metazoa</taxon>
        <taxon>Ecdysozoa</taxon>
        <taxon>Arthropoda</taxon>
        <taxon>Hexapoda</taxon>
        <taxon>Insecta</taxon>
        <taxon>Pterygota</taxon>
        <taxon>Neoptera</taxon>
        <taxon>Endopterygota</taxon>
        <taxon>Diptera</taxon>
        <taxon>Nematocera</taxon>
        <taxon>Chironomoidea</taxon>
        <taxon>Chironomidae</taxon>
        <taxon>Clunio</taxon>
    </lineage>
</organism>
<feature type="transmembrane region" description="Helical" evidence="9">
    <location>
        <begin position="75"/>
        <end position="93"/>
    </location>
</feature>
<evidence type="ECO:0000256" key="8">
    <source>
        <dbReference type="SAM" id="MobiDB-lite"/>
    </source>
</evidence>
<dbReference type="Pfam" id="PF04258">
    <property type="entry name" value="Peptidase_A22B"/>
    <property type="match status" value="2"/>
</dbReference>
<keyword evidence="5" id="KW-0256">Endoplasmic reticulum</keyword>
<dbReference type="STRING" id="568069.A0A1J1I0W6"/>
<feature type="transmembrane region" description="Helical" evidence="9">
    <location>
        <begin position="183"/>
        <end position="206"/>
    </location>
</feature>
<dbReference type="GO" id="GO:0006465">
    <property type="term" value="P:signal peptide processing"/>
    <property type="evidence" value="ECO:0007669"/>
    <property type="project" value="TreeGrafter"/>
</dbReference>
<evidence type="ECO:0000313" key="10">
    <source>
        <dbReference type="EMBL" id="CRK93991.1"/>
    </source>
</evidence>
<feature type="region of interest" description="Disordered" evidence="8">
    <location>
        <begin position="248"/>
        <end position="268"/>
    </location>
</feature>
<evidence type="ECO:0000256" key="6">
    <source>
        <dbReference type="ARBA" id="ARBA00022989"/>
    </source>
</evidence>
<dbReference type="OrthoDB" id="29661at2759"/>
<feature type="transmembrane region" description="Helical" evidence="9">
    <location>
        <begin position="32"/>
        <end position="50"/>
    </location>
</feature>
<dbReference type="GO" id="GO:0042500">
    <property type="term" value="F:aspartic endopeptidase activity, intramembrane cleaving"/>
    <property type="evidence" value="ECO:0007669"/>
    <property type="project" value="InterPro"/>
</dbReference>
<evidence type="ECO:0000256" key="9">
    <source>
        <dbReference type="SAM" id="Phobius"/>
    </source>
</evidence>
<dbReference type="InterPro" id="IPR006639">
    <property type="entry name" value="Preselin/SPP"/>
</dbReference>
<accession>A0A1J1I0W6</accession>
<protein>
    <submittedName>
        <fullName evidence="10">CLUMA_CG007517, isoform A</fullName>
    </submittedName>
</protein>
<dbReference type="PANTHER" id="PTHR12174:SF23">
    <property type="entry name" value="MINOR HISTOCOMPATIBILITY ANTIGEN H13"/>
    <property type="match status" value="1"/>
</dbReference>
<feature type="transmembrane region" description="Helical" evidence="9">
    <location>
        <begin position="212"/>
        <end position="230"/>
    </location>
</feature>
<evidence type="ECO:0000256" key="2">
    <source>
        <dbReference type="ARBA" id="ARBA00006859"/>
    </source>
</evidence>
<dbReference type="SMART" id="SM00730">
    <property type="entry name" value="PSN"/>
    <property type="match status" value="1"/>
</dbReference>
<evidence type="ECO:0000256" key="5">
    <source>
        <dbReference type="ARBA" id="ARBA00022824"/>
    </source>
</evidence>
<evidence type="ECO:0000313" key="11">
    <source>
        <dbReference type="Proteomes" id="UP000183832"/>
    </source>
</evidence>
<name>A0A1J1I0W6_9DIPT</name>
<dbReference type="Proteomes" id="UP000183832">
    <property type="component" value="Unassembled WGS sequence"/>
</dbReference>
<reference evidence="10 11" key="1">
    <citation type="submission" date="2015-04" db="EMBL/GenBank/DDBJ databases">
        <authorList>
            <person name="Syromyatnikov M.Y."/>
            <person name="Popov V.N."/>
        </authorList>
    </citation>
    <scope>NUCLEOTIDE SEQUENCE [LARGE SCALE GENOMIC DNA]</scope>
</reference>
<comment type="subcellular location">
    <subcellularLocation>
        <location evidence="1">Endoplasmic reticulum membrane</location>
        <topology evidence="1">Multi-pass membrane protein</topology>
    </subcellularLocation>
</comment>
<evidence type="ECO:0000256" key="3">
    <source>
        <dbReference type="ARBA" id="ARBA00022692"/>
    </source>
</evidence>
<dbReference type="GO" id="GO:0098553">
    <property type="term" value="C:lumenal side of endoplasmic reticulum membrane"/>
    <property type="evidence" value="ECO:0007669"/>
    <property type="project" value="TreeGrafter"/>
</dbReference>
<dbReference type="InterPro" id="IPR007369">
    <property type="entry name" value="Peptidase_A22B_SPP"/>
</dbReference>
<keyword evidence="4" id="KW-0378">Hydrolase</keyword>
<comment type="similarity">
    <text evidence="2">Belongs to the peptidase A22B family.</text>
</comment>
<keyword evidence="11" id="KW-1185">Reference proteome</keyword>
<sequence length="268" mass="29628">MADTVADAVQQAAENITENANVKVPATPEGMALAYGSLVIMALLPIFFGSKRSVSHQKEQKESTEKPDIMTKKDAMMFPIIASCALFGLYIFFKIFSKEYINLLLTGYFFVLGVLALAHLLAPIIIAKSFEAPIKLVFPQDLIANGLSASNFAMLGLGDIVIPGIFIALLLRFDCSLKRKSSLYFYATFIAYFMGLMATIFVMHVYKHAQPALLYLVPACVATPILLAAVRGELKMLFAYEDHPEEKIAGEKEEKSKPEAKQEKKKTK</sequence>
<feature type="compositionally biased region" description="Basic and acidic residues" evidence="8">
    <location>
        <begin position="248"/>
        <end position="262"/>
    </location>
</feature>
<keyword evidence="6 9" id="KW-1133">Transmembrane helix</keyword>
<proteinExistence type="inferred from homology"/>
<dbReference type="PANTHER" id="PTHR12174">
    <property type="entry name" value="SIGNAL PEPTIDE PEPTIDASE"/>
    <property type="match status" value="1"/>
</dbReference>
<keyword evidence="7 9" id="KW-0472">Membrane</keyword>
<feature type="transmembrane region" description="Helical" evidence="9">
    <location>
        <begin position="147"/>
        <end position="171"/>
    </location>
</feature>
<feature type="transmembrane region" description="Helical" evidence="9">
    <location>
        <begin position="105"/>
        <end position="127"/>
    </location>
</feature>
<dbReference type="EMBL" id="CVRI01000038">
    <property type="protein sequence ID" value="CRK93991.1"/>
    <property type="molecule type" value="Genomic_DNA"/>
</dbReference>
<dbReference type="GO" id="GO:0098554">
    <property type="term" value="C:cytoplasmic side of endoplasmic reticulum membrane"/>
    <property type="evidence" value="ECO:0007669"/>
    <property type="project" value="TreeGrafter"/>
</dbReference>
<evidence type="ECO:0000256" key="1">
    <source>
        <dbReference type="ARBA" id="ARBA00004477"/>
    </source>
</evidence>
<keyword evidence="3 9" id="KW-0812">Transmembrane</keyword>
<evidence type="ECO:0000256" key="7">
    <source>
        <dbReference type="ARBA" id="ARBA00023136"/>
    </source>
</evidence>
<evidence type="ECO:0000256" key="4">
    <source>
        <dbReference type="ARBA" id="ARBA00022801"/>
    </source>
</evidence>
<gene>
    <name evidence="10" type="ORF">CLUMA_CG007517</name>
</gene>
<dbReference type="AlphaFoldDB" id="A0A1J1I0W6"/>
<dbReference type="GO" id="GO:0033619">
    <property type="term" value="P:membrane protein proteolysis"/>
    <property type="evidence" value="ECO:0007669"/>
    <property type="project" value="TreeGrafter"/>
</dbReference>